<evidence type="ECO:0008006" key="5">
    <source>
        <dbReference type="Google" id="ProtNLM"/>
    </source>
</evidence>
<keyword evidence="4" id="KW-1185">Reference proteome</keyword>
<evidence type="ECO:0000313" key="4">
    <source>
        <dbReference type="Proteomes" id="UP000828390"/>
    </source>
</evidence>
<feature type="region of interest" description="Disordered" evidence="2">
    <location>
        <begin position="106"/>
        <end position="137"/>
    </location>
</feature>
<comment type="caution">
    <text evidence="3">The sequence shown here is derived from an EMBL/GenBank/DDBJ whole genome shotgun (WGS) entry which is preliminary data.</text>
</comment>
<dbReference type="EMBL" id="JAIWYP010000015">
    <property type="protein sequence ID" value="KAH3704503.1"/>
    <property type="molecule type" value="Genomic_DNA"/>
</dbReference>
<evidence type="ECO:0000256" key="1">
    <source>
        <dbReference type="SAM" id="Coils"/>
    </source>
</evidence>
<feature type="compositionally biased region" description="Acidic residues" evidence="2">
    <location>
        <begin position="123"/>
        <end position="133"/>
    </location>
</feature>
<evidence type="ECO:0000256" key="2">
    <source>
        <dbReference type="SAM" id="MobiDB-lite"/>
    </source>
</evidence>
<name>A0A9D3YUP2_DREPO</name>
<organism evidence="3 4">
    <name type="scientific">Dreissena polymorpha</name>
    <name type="common">Zebra mussel</name>
    <name type="synonym">Mytilus polymorpha</name>
    <dbReference type="NCBI Taxonomy" id="45954"/>
    <lineage>
        <taxon>Eukaryota</taxon>
        <taxon>Metazoa</taxon>
        <taxon>Spiralia</taxon>
        <taxon>Lophotrochozoa</taxon>
        <taxon>Mollusca</taxon>
        <taxon>Bivalvia</taxon>
        <taxon>Autobranchia</taxon>
        <taxon>Heteroconchia</taxon>
        <taxon>Euheterodonta</taxon>
        <taxon>Imparidentia</taxon>
        <taxon>Neoheterodontei</taxon>
        <taxon>Myida</taxon>
        <taxon>Dreissenoidea</taxon>
        <taxon>Dreissenidae</taxon>
        <taxon>Dreissena</taxon>
    </lineage>
</organism>
<evidence type="ECO:0000313" key="3">
    <source>
        <dbReference type="EMBL" id="KAH3704503.1"/>
    </source>
</evidence>
<feature type="compositionally biased region" description="Polar residues" evidence="2">
    <location>
        <begin position="23"/>
        <end position="35"/>
    </location>
</feature>
<protein>
    <recommendedName>
        <fullName evidence="5">BZIP domain-containing protein</fullName>
    </recommendedName>
</protein>
<feature type="region of interest" description="Disordered" evidence="2">
    <location>
        <begin position="1"/>
        <end position="45"/>
    </location>
</feature>
<reference evidence="3" key="2">
    <citation type="submission" date="2020-11" db="EMBL/GenBank/DDBJ databases">
        <authorList>
            <person name="McCartney M.A."/>
            <person name="Auch B."/>
            <person name="Kono T."/>
            <person name="Mallez S."/>
            <person name="Becker A."/>
            <person name="Gohl D.M."/>
            <person name="Silverstein K.A.T."/>
            <person name="Koren S."/>
            <person name="Bechman K.B."/>
            <person name="Herman A."/>
            <person name="Abrahante J.E."/>
            <person name="Garbe J."/>
        </authorList>
    </citation>
    <scope>NUCLEOTIDE SEQUENCE</scope>
    <source>
        <strain evidence="3">Duluth1</strain>
        <tissue evidence="3">Whole animal</tissue>
    </source>
</reference>
<accession>A0A9D3YUP2</accession>
<sequence length="369" mass="40078">MEATIIGSDVGFGTESDPLFGFNQKSSPSHQSDSGCSDLFDMDERSVSPSSGVGLFEVSPDEGSTVKLFDFDAIATESVCSFDENELENELEGYLCSASSNRGKRSVRSVLTDGGNNSRPQSDDSEIDVESEKDDPTYVPCKPNTRVIWSKAVTGSKAVVPKANIIKMPSVVARPAEVHVLPATSTTFLKKGQGEGFKPAVKVVKVIKTAAQSKQDIDNELFQALDERNKKNAVQAKLNREKKKAYINSLQDEIEKLREENATIQAARQKDITEKKALLEEVEYLKSVLANESAIAGLLKNIGNVNNVKLSTSFGKKRNADLDDHDYSNVSQKKSRNAKTAGVCLHVDDGSVSLEFCSKCSSMSKSSDS</sequence>
<gene>
    <name evidence="3" type="ORF">DPMN_079559</name>
</gene>
<dbReference type="Proteomes" id="UP000828390">
    <property type="component" value="Unassembled WGS sequence"/>
</dbReference>
<feature type="coiled-coil region" evidence="1">
    <location>
        <begin position="240"/>
        <end position="270"/>
    </location>
</feature>
<reference evidence="3" key="1">
    <citation type="journal article" date="2019" name="bioRxiv">
        <title>The Genome of the Zebra Mussel, Dreissena polymorpha: A Resource for Invasive Species Research.</title>
        <authorList>
            <person name="McCartney M.A."/>
            <person name="Auch B."/>
            <person name="Kono T."/>
            <person name="Mallez S."/>
            <person name="Zhang Y."/>
            <person name="Obille A."/>
            <person name="Becker A."/>
            <person name="Abrahante J.E."/>
            <person name="Garbe J."/>
            <person name="Badalamenti J.P."/>
            <person name="Herman A."/>
            <person name="Mangelson H."/>
            <person name="Liachko I."/>
            <person name="Sullivan S."/>
            <person name="Sone E.D."/>
            <person name="Koren S."/>
            <person name="Silverstein K.A.T."/>
            <person name="Beckman K.B."/>
            <person name="Gohl D.M."/>
        </authorList>
    </citation>
    <scope>NUCLEOTIDE SEQUENCE</scope>
    <source>
        <strain evidence="3">Duluth1</strain>
        <tissue evidence="3">Whole animal</tissue>
    </source>
</reference>
<dbReference type="AlphaFoldDB" id="A0A9D3YUP2"/>
<keyword evidence="1" id="KW-0175">Coiled coil</keyword>
<proteinExistence type="predicted"/>